<name>A0A9B0TYD5_CHRAS</name>
<dbReference type="PANTHER" id="PTHR48486">
    <property type="entry name" value="INTERLEUKIN-13"/>
    <property type="match status" value="1"/>
</dbReference>
<dbReference type="AlphaFoldDB" id="A0A9B0TYD5"/>
<dbReference type="Gene3D" id="1.20.1250.10">
    <property type="match status" value="1"/>
</dbReference>
<dbReference type="PRINTS" id="PR01929">
    <property type="entry name" value="INTRLEUKIN13"/>
</dbReference>
<evidence type="ECO:0000313" key="1">
    <source>
        <dbReference type="Proteomes" id="UP000504623"/>
    </source>
</evidence>
<dbReference type="SUPFAM" id="SSF47266">
    <property type="entry name" value="4-helical cytokines"/>
    <property type="match status" value="1"/>
</dbReference>
<dbReference type="OrthoDB" id="9447464at2759"/>
<organism evidence="1 2">
    <name type="scientific">Chrysochloris asiatica</name>
    <name type="common">Cape golden mole</name>
    <dbReference type="NCBI Taxonomy" id="185453"/>
    <lineage>
        <taxon>Eukaryota</taxon>
        <taxon>Metazoa</taxon>
        <taxon>Chordata</taxon>
        <taxon>Craniata</taxon>
        <taxon>Vertebrata</taxon>
        <taxon>Euteleostomi</taxon>
        <taxon>Mammalia</taxon>
        <taxon>Eutheria</taxon>
        <taxon>Afrotheria</taxon>
        <taxon>Chrysochloridae</taxon>
        <taxon>Chrysochlorinae</taxon>
        <taxon>Chrysochloris</taxon>
    </lineage>
</organism>
<sequence length="81" mass="9220">MVWSVNLTGNVYCAAMDALSNVSNCSTIRNTKRILSSACTQYKPPASVSSLQIRDTKIELIPFLKNLLEHLRSIYRHERHN</sequence>
<proteinExistence type="predicted"/>
<reference evidence="2" key="1">
    <citation type="submission" date="2025-08" db="UniProtKB">
        <authorList>
            <consortium name="RefSeq"/>
        </authorList>
    </citation>
    <scope>IDENTIFICATION</scope>
    <source>
        <tissue evidence="2">Spleen</tissue>
    </source>
</reference>
<gene>
    <name evidence="2" type="primary">IL13</name>
</gene>
<evidence type="ECO:0000313" key="2">
    <source>
        <dbReference type="RefSeq" id="XP_006873008.1"/>
    </source>
</evidence>
<accession>A0A9B0TYD5</accession>
<protein>
    <submittedName>
        <fullName evidence="2">Interleukin-13</fullName>
    </submittedName>
</protein>
<dbReference type="GeneID" id="102831295"/>
<keyword evidence="1" id="KW-1185">Reference proteome</keyword>
<dbReference type="Pfam" id="PF03487">
    <property type="entry name" value="IL13"/>
    <property type="match status" value="1"/>
</dbReference>
<dbReference type="PANTHER" id="PTHR48486:SF1">
    <property type="entry name" value="INTERLEUKIN-13"/>
    <property type="match status" value="1"/>
</dbReference>
<dbReference type="Proteomes" id="UP000504623">
    <property type="component" value="Unplaced"/>
</dbReference>
<dbReference type="InterPro" id="IPR009079">
    <property type="entry name" value="4_helix_cytokine-like_core"/>
</dbReference>
<dbReference type="RefSeq" id="XP_006873008.1">
    <property type="nucleotide sequence ID" value="XM_006872946.1"/>
</dbReference>
<dbReference type="InterPro" id="IPR020470">
    <property type="entry name" value="IL-13"/>
</dbReference>
<dbReference type="CTD" id="3596"/>